<dbReference type="PROSITE" id="PS51257">
    <property type="entry name" value="PROKAR_LIPOPROTEIN"/>
    <property type="match status" value="1"/>
</dbReference>
<dbReference type="Gene3D" id="1.10.4030.10">
    <property type="entry name" value="Porin chaperone SurA, peptide-binding domain"/>
    <property type="match status" value="1"/>
</dbReference>
<evidence type="ECO:0000256" key="1">
    <source>
        <dbReference type="SAM" id="MobiDB-lite"/>
    </source>
</evidence>
<dbReference type="Proteomes" id="UP000318521">
    <property type="component" value="Unassembled WGS sequence"/>
</dbReference>
<dbReference type="RefSeq" id="WP_143850230.1">
    <property type="nucleotide sequence ID" value="NZ_VLXZ01000014.1"/>
</dbReference>
<evidence type="ECO:0000256" key="2">
    <source>
        <dbReference type="SAM" id="SignalP"/>
    </source>
</evidence>
<dbReference type="AlphaFoldDB" id="A0A553ZUH4"/>
<feature type="region of interest" description="Disordered" evidence="1">
    <location>
        <begin position="24"/>
        <end position="48"/>
    </location>
</feature>
<name>A0A553ZUH4_9BACI</name>
<feature type="chain" id="PRO_5038381087" description="Peptidylprolyl isomerase" evidence="2">
    <location>
        <begin position="23"/>
        <end position="252"/>
    </location>
</feature>
<dbReference type="SUPFAM" id="SSF109998">
    <property type="entry name" value="Triger factor/SurA peptide-binding domain-like"/>
    <property type="match status" value="1"/>
</dbReference>
<protein>
    <recommendedName>
        <fullName evidence="5">Peptidylprolyl isomerase</fullName>
    </recommendedName>
</protein>
<keyword evidence="2" id="KW-0732">Signal</keyword>
<sequence>MHNKLTIGISAFALAVGLTACAGDSEEQADTNEQPQEQEGAEQDPAGDMAAETNYDEIPDVVATVNGVDVTKDEFIAQYEQSMQNQMMMGGEANPESTEVDEMIKEDSIDMLVSTELLIQASNEEGIEVTDEEADAQLEQLMAMYQIGSEEDLEEILSQQGVTVDEFRDELRESMKPQKYIEQRAQVEEPTDEEIEARYEEMTAAVEDEEDTPSLEDTRDEIAEQLRNEQANNAAPEIIEELREEGEVEIFV</sequence>
<dbReference type="InterPro" id="IPR050245">
    <property type="entry name" value="PrsA_foldase"/>
</dbReference>
<dbReference type="Pfam" id="PF13624">
    <property type="entry name" value="SurA_N_3"/>
    <property type="match status" value="1"/>
</dbReference>
<gene>
    <name evidence="3" type="ORF">FN960_17880</name>
</gene>
<dbReference type="PANTHER" id="PTHR47245:SF2">
    <property type="entry name" value="PEPTIDYL-PROLYL CIS-TRANS ISOMERASE HP_0175-RELATED"/>
    <property type="match status" value="1"/>
</dbReference>
<keyword evidence="4" id="KW-1185">Reference proteome</keyword>
<evidence type="ECO:0008006" key="5">
    <source>
        <dbReference type="Google" id="ProtNLM"/>
    </source>
</evidence>
<comment type="caution">
    <text evidence="3">The sequence shown here is derived from an EMBL/GenBank/DDBJ whole genome shotgun (WGS) entry which is preliminary data.</text>
</comment>
<reference evidence="3 4" key="1">
    <citation type="submission" date="2019-07" db="EMBL/GenBank/DDBJ databases">
        <authorList>
            <person name="Park Y.J."/>
            <person name="Jeong S.E."/>
            <person name="Jung H.S."/>
        </authorList>
    </citation>
    <scope>NUCLEOTIDE SEQUENCE [LARGE SCALE GENOMIC DNA]</scope>
    <source>
        <strain evidence="4">P16(2019)</strain>
    </source>
</reference>
<dbReference type="InterPro" id="IPR027304">
    <property type="entry name" value="Trigger_fact/SurA_dom_sf"/>
</dbReference>
<feature type="signal peptide" evidence="2">
    <location>
        <begin position="1"/>
        <end position="22"/>
    </location>
</feature>
<evidence type="ECO:0000313" key="3">
    <source>
        <dbReference type="EMBL" id="TSB45148.1"/>
    </source>
</evidence>
<dbReference type="PANTHER" id="PTHR47245">
    <property type="entry name" value="PEPTIDYLPROLYL ISOMERASE"/>
    <property type="match status" value="1"/>
</dbReference>
<accession>A0A553ZUH4</accession>
<organism evidence="3 4">
    <name type="scientific">Alkalicoccobacillus porphyridii</name>
    <dbReference type="NCBI Taxonomy" id="2597270"/>
    <lineage>
        <taxon>Bacteria</taxon>
        <taxon>Bacillati</taxon>
        <taxon>Bacillota</taxon>
        <taxon>Bacilli</taxon>
        <taxon>Bacillales</taxon>
        <taxon>Bacillaceae</taxon>
        <taxon>Alkalicoccobacillus</taxon>
    </lineage>
</organism>
<evidence type="ECO:0000313" key="4">
    <source>
        <dbReference type="Proteomes" id="UP000318521"/>
    </source>
</evidence>
<dbReference type="OrthoDB" id="2972868at2"/>
<proteinExistence type="predicted"/>
<dbReference type="EMBL" id="VLXZ01000014">
    <property type="protein sequence ID" value="TSB45148.1"/>
    <property type="molecule type" value="Genomic_DNA"/>
</dbReference>